<reference evidence="4" key="2">
    <citation type="submission" date="2023-02" db="EMBL/GenBank/DDBJ databases">
        <authorList>
            <person name="Swenson N.G."/>
            <person name="Wegrzyn J.L."/>
            <person name="Mcevoy S.L."/>
        </authorList>
    </citation>
    <scope>NUCLEOTIDE SEQUENCE</scope>
    <source>
        <strain evidence="4">91603</strain>
        <tissue evidence="4">Leaf</tissue>
    </source>
</reference>
<feature type="region of interest" description="Disordered" evidence="1">
    <location>
        <begin position="1"/>
        <end position="45"/>
    </location>
</feature>
<dbReference type="Proteomes" id="UP001064489">
    <property type="component" value="Chromosome 2"/>
</dbReference>
<evidence type="ECO:0000259" key="2">
    <source>
        <dbReference type="Pfam" id="PF03732"/>
    </source>
</evidence>
<evidence type="ECO:0000256" key="1">
    <source>
        <dbReference type="SAM" id="MobiDB-lite"/>
    </source>
</evidence>
<dbReference type="AlphaFoldDB" id="A0AAD5IGP7"/>
<dbReference type="Pfam" id="PF14244">
    <property type="entry name" value="Retrotran_gag_3"/>
    <property type="match status" value="1"/>
</dbReference>
<evidence type="ECO:0000313" key="5">
    <source>
        <dbReference type="Proteomes" id="UP001064489"/>
    </source>
</evidence>
<organism evidence="4 5">
    <name type="scientific">Acer negundo</name>
    <name type="common">Box elder</name>
    <dbReference type="NCBI Taxonomy" id="4023"/>
    <lineage>
        <taxon>Eukaryota</taxon>
        <taxon>Viridiplantae</taxon>
        <taxon>Streptophyta</taxon>
        <taxon>Embryophyta</taxon>
        <taxon>Tracheophyta</taxon>
        <taxon>Spermatophyta</taxon>
        <taxon>Magnoliopsida</taxon>
        <taxon>eudicotyledons</taxon>
        <taxon>Gunneridae</taxon>
        <taxon>Pentapetalae</taxon>
        <taxon>rosids</taxon>
        <taxon>malvids</taxon>
        <taxon>Sapindales</taxon>
        <taxon>Sapindaceae</taxon>
        <taxon>Hippocastanoideae</taxon>
        <taxon>Acereae</taxon>
        <taxon>Acer</taxon>
    </lineage>
</organism>
<evidence type="ECO:0000259" key="3">
    <source>
        <dbReference type="Pfam" id="PF14244"/>
    </source>
</evidence>
<feature type="domain" description="Retrotransposon gag" evidence="2">
    <location>
        <begin position="116"/>
        <end position="219"/>
    </location>
</feature>
<dbReference type="Pfam" id="PF03732">
    <property type="entry name" value="Retrotrans_gag"/>
    <property type="match status" value="1"/>
</dbReference>
<accession>A0AAD5IGP7</accession>
<gene>
    <name evidence="4" type="ORF">LWI28_027130</name>
</gene>
<proteinExistence type="predicted"/>
<feature type="domain" description="Retrotransposon Copia-like N-terminal" evidence="3">
    <location>
        <begin position="53"/>
        <end position="97"/>
    </location>
</feature>
<evidence type="ECO:0000313" key="4">
    <source>
        <dbReference type="EMBL" id="KAI9162420.1"/>
    </source>
</evidence>
<feature type="compositionally biased region" description="Low complexity" evidence="1">
    <location>
        <begin position="1"/>
        <end position="11"/>
    </location>
</feature>
<dbReference type="PANTHER" id="PTHR37610">
    <property type="entry name" value="CCHC-TYPE DOMAIN-CONTAINING PROTEIN"/>
    <property type="match status" value="1"/>
</dbReference>
<dbReference type="EMBL" id="JAJSOW010000106">
    <property type="protein sequence ID" value="KAI9162420.1"/>
    <property type="molecule type" value="Genomic_DNA"/>
</dbReference>
<sequence length="462" mass="51172">MARGGATSSNAGNGGTRIGGSNGGSRFANLEIPNSDRSPAEDFNSPCFLSNGDHPGLNLVSHQLMGENYNTRSRAMSMALTAKNKLCFIDGTLSRPNLTDLLYNSWCRCNSMVMSWILNAVSKEIADSLMYIDTAVDVWIDLYDRFHQSNGPRVFQIKQQLNSLSQGSNDVTTYYTKLKILWDELKDFRPILICNCGGMKTWMDYQQQEYVLQFLMGLNELYAQIRAQVLKIDLLPPINKVFSLVVQEERQKRIGASSFSSTDSVVFGMSANPSGSFKGKRDRPLCTHCGIVGHVMDKCYKLHGYPPGYKFKNQFSQSKLVANQASIASDSYEDPSAMSSLSSNQCQQLIALLSSHLQQNSSQSSGEPLVSNFTGMHSTIPIDAWILDTGATHHVCHTLHSFKSFVSSSISAVILSNAQHDHESSSSINYPLSQVIDYKHLSPSFRAAVLSISTHFEPQFYS</sequence>
<keyword evidence="5" id="KW-1185">Reference proteome</keyword>
<name>A0AAD5IGP7_ACENE</name>
<dbReference type="InterPro" id="IPR005162">
    <property type="entry name" value="Retrotrans_gag_dom"/>
</dbReference>
<feature type="compositionally biased region" description="Gly residues" evidence="1">
    <location>
        <begin position="12"/>
        <end position="23"/>
    </location>
</feature>
<dbReference type="PANTHER" id="PTHR37610:SF97">
    <property type="entry name" value="RETROTRANSPOSON GAG DOMAIN-CONTAINING PROTEIN"/>
    <property type="match status" value="1"/>
</dbReference>
<evidence type="ECO:0008006" key="6">
    <source>
        <dbReference type="Google" id="ProtNLM"/>
    </source>
</evidence>
<reference evidence="4" key="1">
    <citation type="journal article" date="2022" name="Plant J.">
        <title>Strategies of tolerance reflected in two North American maple genomes.</title>
        <authorList>
            <person name="McEvoy S.L."/>
            <person name="Sezen U.U."/>
            <person name="Trouern-Trend A."/>
            <person name="McMahon S.M."/>
            <person name="Schaberg P.G."/>
            <person name="Yang J."/>
            <person name="Wegrzyn J.L."/>
            <person name="Swenson N.G."/>
        </authorList>
    </citation>
    <scope>NUCLEOTIDE SEQUENCE</scope>
    <source>
        <strain evidence="4">91603</strain>
    </source>
</reference>
<comment type="caution">
    <text evidence="4">The sequence shown here is derived from an EMBL/GenBank/DDBJ whole genome shotgun (WGS) entry which is preliminary data.</text>
</comment>
<protein>
    <recommendedName>
        <fullName evidence="6">Retrotransposon gag domain-containing protein</fullName>
    </recommendedName>
</protein>
<dbReference type="InterPro" id="IPR029472">
    <property type="entry name" value="Copia-like_N"/>
</dbReference>